<dbReference type="PANTHER" id="PTHR43377:SF1">
    <property type="entry name" value="BILIVERDIN REDUCTASE A"/>
    <property type="match status" value="1"/>
</dbReference>
<dbReference type="InterPro" id="IPR000683">
    <property type="entry name" value="Gfo/Idh/MocA-like_OxRdtase_N"/>
</dbReference>
<sequence>MSNTLNVILIGLGKMGQKWIHTIHENENVNCVGYVESNEDLLIKVGEDYQISKDLLFSDLTTAAKNQKADFVINVTPPSIHKEVSFIALGYGLHVLSEKPLADTMESAVDILNYTNQTNLKYMISQDYRFNRGPRTILNYLINGNIGGLGAINLTFNRNPNFPPENFRLTQLDYPMIIDMSIHHFDLMRYFTKSNPTSIYTRSFNPKWSQYSGDAAHSMIIEFDNLHVNYSASWCAIGPQTHRAGIWCFDGGKGTITWDGMEDLCFYNHNSSVANKSLPLVNMESTAQDYSLNEFISAIKNDREPECSIQDNIQSLAMVFGAAESARRKEVVFFDEIMNSIKKGFN</sequence>
<dbReference type="EMBL" id="CP007513">
    <property type="protein sequence ID" value="AHX21953.1"/>
    <property type="molecule type" value="Genomic_DNA"/>
</dbReference>
<dbReference type="RefSeq" id="WP_044585162.1">
    <property type="nucleotide sequence ID" value="NZ_CP007513.1"/>
</dbReference>
<dbReference type="Proteomes" id="UP000031778">
    <property type="component" value="Plasmid pBb"/>
</dbReference>
<dbReference type="Pfam" id="PF01408">
    <property type="entry name" value="GFO_IDH_MocA"/>
    <property type="match status" value="1"/>
</dbReference>
<dbReference type="Gene3D" id="3.40.50.720">
    <property type="entry name" value="NAD(P)-binding Rossmann-like Domain"/>
    <property type="match status" value="1"/>
</dbReference>
<dbReference type="SUPFAM" id="SSF55347">
    <property type="entry name" value="Glyceraldehyde-3-phosphate dehydrogenase-like, C-terminal domain"/>
    <property type="match status" value="1"/>
</dbReference>
<evidence type="ECO:0008006" key="5">
    <source>
        <dbReference type="Google" id="ProtNLM"/>
    </source>
</evidence>
<dbReference type="KEGG" id="bby:CY96_27925"/>
<evidence type="ECO:0000259" key="2">
    <source>
        <dbReference type="Pfam" id="PF22725"/>
    </source>
</evidence>
<name>A0A9W3LKM8_9BACI</name>
<dbReference type="PANTHER" id="PTHR43377">
    <property type="entry name" value="BILIVERDIN REDUCTASE A"/>
    <property type="match status" value="1"/>
</dbReference>
<evidence type="ECO:0000313" key="4">
    <source>
        <dbReference type="Proteomes" id="UP000031778"/>
    </source>
</evidence>
<dbReference type="InterPro" id="IPR036291">
    <property type="entry name" value="NAD(P)-bd_dom_sf"/>
</dbReference>
<keyword evidence="3" id="KW-0614">Plasmid</keyword>
<dbReference type="Gene3D" id="3.30.360.10">
    <property type="entry name" value="Dihydrodipicolinate Reductase, domain 2"/>
    <property type="match status" value="1"/>
</dbReference>
<feature type="domain" description="GFO/IDH/MocA-like oxidoreductase" evidence="2">
    <location>
        <begin position="142"/>
        <end position="250"/>
    </location>
</feature>
<accession>A0A9W3LKM8</accession>
<dbReference type="SUPFAM" id="SSF51735">
    <property type="entry name" value="NAD(P)-binding Rossmann-fold domains"/>
    <property type="match status" value="1"/>
</dbReference>
<gene>
    <name evidence="3" type="ORF">CY96_27925</name>
</gene>
<reference evidence="4" key="1">
    <citation type="submission" date="2014-03" db="EMBL/GenBank/DDBJ databases">
        <title>The Complete Genome Sequence of Bacillus bombyseptieus.</title>
        <authorList>
            <person name="Cheng T."/>
            <person name="Lin P."/>
            <person name="Jin S."/>
            <person name="Wu Y."/>
            <person name="Fu B."/>
            <person name="Long R."/>
            <person name="Liu D."/>
            <person name="Guo Y."/>
            <person name="Peng L."/>
            <person name="Xia Q."/>
        </authorList>
    </citation>
    <scope>NUCLEOTIDE SEQUENCE [LARGE SCALE GENOMIC DNA]</scope>
    <source>
        <strain evidence="4">wang</strain>
        <plasmid evidence="4">pBb</plasmid>
    </source>
</reference>
<geneLocation type="plasmid" evidence="3 4">
    <name>pBb</name>
</geneLocation>
<dbReference type="Pfam" id="PF22725">
    <property type="entry name" value="GFO_IDH_MocA_C3"/>
    <property type="match status" value="1"/>
</dbReference>
<protein>
    <recommendedName>
        <fullName evidence="5">Oxidoreductase</fullName>
    </recommendedName>
</protein>
<keyword evidence="4" id="KW-1185">Reference proteome</keyword>
<dbReference type="InterPro" id="IPR055170">
    <property type="entry name" value="GFO_IDH_MocA-like_dom"/>
</dbReference>
<dbReference type="GO" id="GO:0000166">
    <property type="term" value="F:nucleotide binding"/>
    <property type="evidence" value="ECO:0007669"/>
    <property type="project" value="InterPro"/>
</dbReference>
<proteinExistence type="predicted"/>
<dbReference type="InterPro" id="IPR051450">
    <property type="entry name" value="Gfo/Idh/MocA_Oxidoreductases"/>
</dbReference>
<evidence type="ECO:0000313" key="3">
    <source>
        <dbReference type="EMBL" id="AHX21953.1"/>
    </source>
</evidence>
<dbReference type="AlphaFoldDB" id="A0A9W3LKM8"/>
<feature type="domain" description="Gfo/Idh/MocA-like oxidoreductase N-terminal" evidence="1">
    <location>
        <begin position="5"/>
        <end position="124"/>
    </location>
</feature>
<organism evidence="3 4">
    <name type="scientific">Bacillus bombysepticus str. Wang</name>
    <dbReference type="NCBI Taxonomy" id="1330043"/>
    <lineage>
        <taxon>Bacteria</taxon>
        <taxon>Bacillati</taxon>
        <taxon>Bacillota</taxon>
        <taxon>Bacilli</taxon>
        <taxon>Bacillales</taxon>
        <taxon>Bacillaceae</taxon>
        <taxon>Bacillus</taxon>
        <taxon>Bacillus cereus group</taxon>
    </lineage>
</organism>
<evidence type="ECO:0000259" key="1">
    <source>
        <dbReference type="Pfam" id="PF01408"/>
    </source>
</evidence>